<protein>
    <submittedName>
        <fullName evidence="2">Uncharacterized protein</fullName>
    </submittedName>
</protein>
<reference evidence="2" key="1">
    <citation type="journal article" date="2022" name="G3 (Bethesda)">
        <title>High quality genome of the basidiomycete yeast Dioszegia hungarica PDD-24b-2 isolated from cloud water.</title>
        <authorList>
            <person name="Jarrige D."/>
            <person name="Haridas S."/>
            <person name="Bleykasten-Grosshans C."/>
            <person name="Joly M."/>
            <person name="Nadalig T."/>
            <person name="Sancelme M."/>
            <person name="Vuilleumier S."/>
            <person name="Grigoriev I.V."/>
            <person name="Amato P."/>
            <person name="Bringel F."/>
        </authorList>
    </citation>
    <scope>NUCLEOTIDE SEQUENCE</scope>
    <source>
        <strain evidence="2">PDD-24b-2</strain>
    </source>
</reference>
<keyword evidence="3" id="KW-1185">Reference proteome</keyword>
<evidence type="ECO:0000313" key="2">
    <source>
        <dbReference type="EMBL" id="KAI9639477.1"/>
    </source>
</evidence>
<evidence type="ECO:0000256" key="1">
    <source>
        <dbReference type="SAM" id="SignalP"/>
    </source>
</evidence>
<feature type="chain" id="PRO_5041432248" evidence="1">
    <location>
        <begin position="18"/>
        <end position="118"/>
    </location>
</feature>
<dbReference type="Proteomes" id="UP001164286">
    <property type="component" value="Unassembled WGS sequence"/>
</dbReference>
<dbReference type="RefSeq" id="XP_052949254.1">
    <property type="nucleotide sequence ID" value="XM_053090776.1"/>
</dbReference>
<feature type="signal peptide" evidence="1">
    <location>
        <begin position="1"/>
        <end position="17"/>
    </location>
</feature>
<name>A0AA38LX38_9TREE</name>
<sequence>MFLTTLLSLAIASLVVAKPMAQQPFRVSTPTELAQCAPAQFTWTATVAPYYLTIHFADDNALFTPEEDPIIVRSSNTAAWIIDYPEGTHLRVHVRDATGEVAASESMVTLKALKGHGL</sequence>
<keyword evidence="1" id="KW-0732">Signal</keyword>
<organism evidence="2 3">
    <name type="scientific">Dioszegia hungarica</name>
    <dbReference type="NCBI Taxonomy" id="4972"/>
    <lineage>
        <taxon>Eukaryota</taxon>
        <taxon>Fungi</taxon>
        <taxon>Dikarya</taxon>
        <taxon>Basidiomycota</taxon>
        <taxon>Agaricomycotina</taxon>
        <taxon>Tremellomycetes</taxon>
        <taxon>Tremellales</taxon>
        <taxon>Bulleribasidiaceae</taxon>
        <taxon>Dioszegia</taxon>
    </lineage>
</organism>
<dbReference type="AlphaFoldDB" id="A0AA38LX38"/>
<accession>A0AA38LX38</accession>
<dbReference type="GeneID" id="77729981"/>
<comment type="caution">
    <text evidence="2">The sequence shown here is derived from an EMBL/GenBank/DDBJ whole genome shotgun (WGS) entry which is preliminary data.</text>
</comment>
<proteinExistence type="predicted"/>
<gene>
    <name evidence="2" type="ORF">MKK02DRAFT_39776</name>
</gene>
<dbReference type="EMBL" id="JAKWFO010000001">
    <property type="protein sequence ID" value="KAI9639477.1"/>
    <property type="molecule type" value="Genomic_DNA"/>
</dbReference>
<evidence type="ECO:0000313" key="3">
    <source>
        <dbReference type="Proteomes" id="UP001164286"/>
    </source>
</evidence>